<dbReference type="GO" id="GO:0008716">
    <property type="term" value="F:D-alanine-D-alanine ligase activity"/>
    <property type="evidence" value="ECO:0007669"/>
    <property type="project" value="TreeGrafter"/>
</dbReference>
<dbReference type="PROSITE" id="PS50975">
    <property type="entry name" value="ATP_GRASP"/>
    <property type="match status" value="1"/>
</dbReference>
<evidence type="ECO:0000256" key="1">
    <source>
        <dbReference type="PROSITE-ProRule" id="PRU00409"/>
    </source>
</evidence>
<dbReference type="InterPro" id="IPR011761">
    <property type="entry name" value="ATP-grasp"/>
</dbReference>
<dbReference type="AlphaFoldDB" id="A0A7T3V5M0"/>
<dbReference type="PANTHER" id="PTHR23132">
    <property type="entry name" value="D-ALANINE--D-ALANINE LIGASE"/>
    <property type="match status" value="1"/>
</dbReference>
<proteinExistence type="predicted"/>
<dbReference type="Proteomes" id="UP000595224">
    <property type="component" value="Chromosome"/>
</dbReference>
<gene>
    <name evidence="3" type="ORF">IWA51_01115</name>
</gene>
<dbReference type="GO" id="GO:0005524">
    <property type="term" value="F:ATP binding"/>
    <property type="evidence" value="ECO:0007669"/>
    <property type="project" value="UniProtKB-UniRule"/>
</dbReference>
<dbReference type="GO" id="GO:0046872">
    <property type="term" value="F:metal ion binding"/>
    <property type="evidence" value="ECO:0007669"/>
    <property type="project" value="InterPro"/>
</dbReference>
<dbReference type="EMBL" id="CP064936">
    <property type="protein sequence ID" value="QQA01254.1"/>
    <property type="molecule type" value="Genomic_DNA"/>
</dbReference>
<organism evidence="3 4">
    <name type="scientific">Treponema peruense</name>
    <dbReference type="NCBI Taxonomy" id="2787628"/>
    <lineage>
        <taxon>Bacteria</taxon>
        <taxon>Pseudomonadati</taxon>
        <taxon>Spirochaetota</taxon>
        <taxon>Spirochaetia</taxon>
        <taxon>Spirochaetales</taxon>
        <taxon>Treponemataceae</taxon>
        <taxon>Treponema</taxon>
    </lineage>
</organism>
<evidence type="ECO:0000313" key="3">
    <source>
        <dbReference type="EMBL" id="QQA01254.1"/>
    </source>
</evidence>
<dbReference type="PANTHER" id="PTHR23132:SF23">
    <property type="entry name" value="D-ALANINE--D-ALANINE LIGASE B"/>
    <property type="match status" value="1"/>
</dbReference>
<protein>
    <submittedName>
        <fullName evidence="3">ATP-grasp domain-containing protein</fullName>
    </submittedName>
</protein>
<evidence type="ECO:0000313" key="4">
    <source>
        <dbReference type="Proteomes" id="UP000595224"/>
    </source>
</evidence>
<keyword evidence="1" id="KW-0547">Nucleotide-binding</keyword>
<sequence length="445" mass="50086">MTVVFFSTNTNIYDGRMHFFNKPSARDFLSELMAAFPGTQFYVVTQRPGMFLADIDQNGNIIECPGIKYIVADNEDARTFAQRIVSLNPDTAVAASFWVTPFDWLGLSDALVAEYLEQAGIRTICNTSKTQYTCFDKNVTHDFLTANNFCTPRSIFVHRERFIAERGRAEIHTNAYREYIFSELDKLNYPVVIKDTSGLSSYGMEVVKSSKAARGFLCSKNCSCDKIVQEFIEGISFGTEIYGRNGDYEVMDPFMFSVNKYGLTSPKQSVKLGPVTAECFCTADMKRELKRLADVLCIDGIAQVDLIFNPEQKKWYIIEINPRLSGMTKSVAAANGFNFLAALYDKNTAFCRLNKKFVLTFKFPILDEKTLVQLCGFPGILSVSQTVNDAAKQQRECGFCEVVTGGTDSIVELSECLEKIKDAFPEVMEDVFYEKAKEMLSLIKP</sequence>
<dbReference type="RefSeq" id="WP_198442840.1">
    <property type="nucleotide sequence ID" value="NZ_CBCSHE010000013.1"/>
</dbReference>
<dbReference type="Pfam" id="PF02655">
    <property type="entry name" value="ATP-grasp_3"/>
    <property type="match status" value="1"/>
</dbReference>
<keyword evidence="4" id="KW-1185">Reference proteome</keyword>
<evidence type="ECO:0000259" key="2">
    <source>
        <dbReference type="PROSITE" id="PS50975"/>
    </source>
</evidence>
<keyword evidence="1" id="KW-0067">ATP-binding</keyword>
<reference evidence="3 4" key="1">
    <citation type="submission" date="2020-11" db="EMBL/GenBank/DDBJ databases">
        <title>Treponema Peruensis nv. sp., first commensal Treponema isolated from human feces.</title>
        <authorList>
            <person name="Belkhou C."/>
            <person name="Raes J."/>
        </authorList>
    </citation>
    <scope>NUCLEOTIDE SEQUENCE [LARGE SCALE GENOMIC DNA]</scope>
    <source>
        <strain evidence="3 4">RCC2812</strain>
    </source>
</reference>
<dbReference type="SUPFAM" id="SSF56059">
    <property type="entry name" value="Glutathione synthetase ATP-binding domain-like"/>
    <property type="match status" value="1"/>
</dbReference>
<dbReference type="InterPro" id="IPR003806">
    <property type="entry name" value="ATP-grasp_PylC-type"/>
</dbReference>
<dbReference type="Gene3D" id="3.30.1490.20">
    <property type="entry name" value="ATP-grasp fold, A domain"/>
    <property type="match status" value="1"/>
</dbReference>
<feature type="domain" description="ATP-grasp" evidence="2">
    <location>
        <begin position="153"/>
        <end position="348"/>
    </location>
</feature>
<dbReference type="InterPro" id="IPR013815">
    <property type="entry name" value="ATP_grasp_subdomain_1"/>
</dbReference>
<name>A0A7T3V5M0_9SPIR</name>
<accession>A0A7T3V5M0</accession>
<dbReference type="Gene3D" id="3.30.470.20">
    <property type="entry name" value="ATP-grasp fold, B domain"/>
    <property type="match status" value="1"/>
</dbReference>
<dbReference type="KEGG" id="tper:IWA51_01115"/>